<evidence type="ECO:0000256" key="1">
    <source>
        <dbReference type="SAM" id="SignalP"/>
    </source>
</evidence>
<keyword evidence="4" id="KW-1185">Reference proteome</keyword>
<dbReference type="Gene3D" id="3.90.1010.20">
    <property type="match status" value="1"/>
</dbReference>
<evidence type="ECO:0000313" key="4">
    <source>
        <dbReference type="Proteomes" id="UP000601522"/>
    </source>
</evidence>
<feature type="domain" description="FMN-binding" evidence="2">
    <location>
        <begin position="40"/>
        <end position="113"/>
    </location>
</feature>
<proteinExistence type="predicted"/>
<comment type="caution">
    <text evidence="3">The sequence shown here is derived from an EMBL/GenBank/DDBJ whole genome shotgun (WGS) entry which is preliminary data.</text>
</comment>
<name>A0A926IN82_9FIRM</name>
<feature type="signal peptide" evidence="1">
    <location>
        <begin position="1"/>
        <end position="18"/>
    </location>
</feature>
<gene>
    <name evidence="3" type="ORF">H8689_08810</name>
</gene>
<feature type="chain" id="PRO_5038527170" evidence="1">
    <location>
        <begin position="19"/>
        <end position="114"/>
    </location>
</feature>
<evidence type="ECO:0000259" key="2">
    <source>
        <dbReference type="SMART" id="SM00900"/>
    </source>
</evidence>
<dbReference type="Proteomes" id="UP000601522">
    <property type="component" value="Unassembled WGS sequence"/>
</dbReference>
<dbReference type="Pfam" id="PF04205">
    <property type="entry name" value="FMN_bind"/>
    <property type="match status" value="1"/>
</dbReference>
<keyword evidence="1" id="KW-0732">Signal</keyword>
<dbReference type="SMART" id="SM00900">
    <property type="entry name" value="FMN_bind"/>
    <property type="match status" value="1"/>
</dbReference>
<dbReference type="AlphaFoldDB" id="A0A926IN82"/>
<dbReference type="GO" id="GO:0016020">
    <property type="term" value="C:membrane"/>
    <property type="evidence" value="ECO:0007669"/>
    <property type="project" value="InterPro"/>
</dbReference>
<accession>A0A926IN82</accession>
<reference evidence="3 4" key="1">
    <citation type="submission" date="2020-08" db="EMBL/GenBank/DDBJ databases">
        <title>Genome public.</title>
        <authorList>
            <person name="Liu C."/>
            <person name="Sun Q."/>
        </authorList>
    </citation>
    <scope>NUCLEOTIDE SEQUENCE [LARGE SCALE GENOMIC DNA]</scope>
    <source>
        <strain evidence="3 4">NSJ-26</strain>
    </source>
</reference>
<dbReference type="GO" id="GO:0010181">
    <property type="term" value="F:FMN binding"/>
    <property type="evidence" value="ECO:0007669"/>
    <property type="project" value="InterPro"/>
</dbReference>
<evidence type="ECO:0000313" key="3">
    <source>
        <dbReference type="EMBL" id="MBC8591210.1"/>
    </source>
</evidence>
<dbReference type="InterPro" id="IPR007329">
    <property type="entry name" value="FMN-bd"/>
</dbReference>
<dbReference type="EMBL" id="JACRTK010000003">
    <property type="protein sequence ID" value="MBC8591210.1"/>
    <property type="molecule type" value="Genomic_DNA"/>
</dbReference>
<protein>
    <submittedName>
        <fullName evidence="3">FMN-binding protein</fullName>
    </submittedName>
</protein>
<sequence>MVKKHISLILIVMLLATALVGCGEKAPAYKDGTYEGEAKGMEPLKVSVEVKDGKIANVEVTEQNETEGFAEPALEQIPKAIVDKNSTEVDAVSGATVTSNAIKEAVNNALEGAK</sequence>
<organism evidence="3 4">
    <name type="scientific">Wansuia hejianensis</name>
    <dbReference type="NCBI Taxonomy" id="2763667"/>
    <lineage>
        <taxon>Bacteria</taxon>
        <taxon>Bacillati</taxon>
        <taxon>Bacillota</taxon>
        <taxon>Clostridia</taxon>
        <taxon>Lachnospirales</taxon>
        <taxon>Lachnospiraceae</taxon>
        <taxon>Wansuia</taxon>
    </lineage>
</organism>
<dbReference type="PROSITE" id="PS51257">
    <property type="entry name" value="PROKAR_LIPOPROTEIN"/>
    <property type="match status" value="1"/>
</dbReference>